<evidence type="ECO:0000256" key="1">
    <source>
        <dbReference type="ARBA" id="ARBA00001964"/>
    </source>
</evidence>
<name>A0A088E8G1_9CREN</name>
<dbReference type="GeneID" id="97613021"/>
<dbReference type="InterPro" id="IPR029061">
    <property type="entry name" value="THDP-binding"/>
</dbReference>
<dbReference type="InterPro" id="IPR009014">
    <property type="entry name" value="Transketo_C/PFOR_II"/>
</dbReference>
<dbReference type="InterPro" id="IPR051157">
    <property type="entry name" value="PDH/Transketolase"/>
</dbReference>
<comment type="function">
    <text evidence="2">Catalyzes the coenzyme A-dependent oxidative decarboxylation of different 2-oxoacids such as 2-oxoglutarate, pyruvate and 2-oxobutyrate to form their CoA derivatives.</text>
</comment>
<accession>A0A088E8G1</accession>
<dbReference type="OMA" id="MTVINTC"/>
<dbReference type="Proteomes" id="UP000056255">
    <property type="component" value="Chromosome"/>
</dbReference>
<reference evidence="9 15" key="1">
    <citation type="journal article" date="2014" name="J. Bacteriol.">
        <title>Role of an Archaeal PitA Transporter in the Copper and Arsenic Resistance of Metallosphaera sedula, an Extreme Thermoacidophile.</title>
        <authorList>
            <person name="McCarthy S."/>
            <person name="Ai C."/>
            <person name="Wheaton G."/>
            <person name="Tevatia R."/>
            <person name="Eckrich V."/>
            <person name="Kelly R."/>
            <person name="Blum P."/>
        </authorList>
    </citation>
    <scope>NUCLEOTIDE SEQUENCE [LARGE SCALE GENOMIC DNA]</scope>
    <source>
        <strain evidence="9 15">CuR1</strain>
    </source>
</reference>
<protein>
    <recommendedName>
        <fullName evidence="5">2-oxoacid oxidoreductase (ferredoxin)</fullName>
        <ecNumber evidence="5">1.2.7.11</ecNumber>
    </recommendedName>
</protein>
<dbReference type="GO" id="GO:0019164">
    <property type="term" value="F:pyruvate synthase activity"/>
    <property type="evidence" value="ECO:0007669"/>
    <property type="project" value="UniProtKB-ARBA"/>
</dbReference>
<dbReference type="OrthoDB" id="6779at2157"/>
<sequence length="312" mass="34297">MLQGSFSSIREAFGKTLVKLGEKDNDIVVITADVGDSSRASYFKEKFPDRYFNIGISEQDMVNFGAGLSAVGKKPVVVGFAMFLMRAWEQMRNSIGRMNLNVKVFVTHSGYSDSGDGSSHQALEDIALMRVIPNFKVVIPADAAEVERSMPVVLEDKGPLYYRMGRDYSPPITSTMDYKFEIGKAYVLREGDDVALMGAGVVLWDALKAAEELEKMGISAAVINVPTVKPIDQSTIEYYARKTGRIVTVEEHNVMGGVGSAIAETVVKTYPVPMRFVGATTYGRSARSQRELLDYYGITPKTIVNSALELIK</sequence>
<dbReference type="PATRIC" id="fig|43687.5.peg.2033"/>
<evidence type="ECO:0000313" key="16">
    <source>
        <dbReference type="Proteomes" id="UP000056255"/>
    </source>
</evidence>
<dbReference type="Gene3D" id="3.40.50.970">
    <property type="match status" value="1"/>
</dbReference>
<evidence type="ECO:0000313" key="11">
    <source>
        <dbReference type="EMBL" id="AKV77071.1"/>
    </source>
</evidence>
<comment type="similarity">
    <text evidence="3">Belongs to the transketolase family.</text>
</comment>
<evidence type="ECO:0000313" key="9">
    <source>
        <dbReference type="EMBL" id="AIM28002.1"/>
    </source>
</evidence>
<dbReference type="SUPFAM" id="SSF52518">
    <property type="entry name" value="Thiamin diphosphate-binding fold (THDP-binding)"/>
    <property type="match status" value="1"/>
</dbReference>
<dbReference type="EMBL" id="CP012176">
    <property type="protein sequence ID" value="AKV83801.1"/>
    <property type="molecule type" value="Genomic_DNA"/>
</dbReference>
<dbReference type="InterPro" id="IPR005475">
    <property type="entry name" value="Transketolase-like_Pyr-bd"/>
</dbReference>
<dbReference type="EMBL" id="CP012175">
    <property type="protein sequence ID" value="AKV81568.1"/>
    <property type="molecule type" value="Genomic_DNA"/>
</dbReference>
<dbReference type="FunFam" id="3.40.50.970:FF:000129">
    <property type="entry name" value="Transketolase"/>
    <property type="match status" value="1"/>
</dbReference>
<dbReference type="GO" id="GO:0018491">
    <property type="term" value="F:2-oxobutyrate synthase activity"/>
    <property type="evidence" value="ECO:0007669"/>
    <property type="project" value="UniProtKB-ARBA"/>
</dbReference>
<dbReference type="Proteomes" id="UP000061362">
    <property type="component" value="Chromosome"/>
</dbReference>
<evidence type="ECO:0000256" key="5">
    <source>
        <dbReference type="ARBA" id="ARBA00012691"/>
    </source>
</evidence>
<gene>
    <name evidence="9" type="ORF">HA72_1878</name>
    <name evidence="10" type="ORF">MsedA_1922</name>
    <name evidence="11" type="ORF">MsedB_1924</name>
    <name evidence="12" type="ORF">MsedC_1922</name>
    <name evidence="13" type="ORF">MsedD_1923</name>
    <name evidence="14" type="ORF">MsedE_1924</name>
</gene>
<dbReference type="PANTHER" id="PTHR43825">
    <property type="entry name" value="PYRUVATE DEHYDROGENASE E1 COMPONENT"/>
    <property type="match status" value="1"/>
</dbReference>
<organism evidence="9 15">
    <name type="scientific">Metallosphaera sedula</name>
    <dbReference type="NCBI Taxonomy" id="43687"/>
    <lineage>
        <taxon>Archaea</taxon>
        <taxon>Thermoproteota</taxon>
        <taxon>Thermoprotei</taxon>
        <taxon>Sulfolobales</taxon>
        <taxon>Sulfolobaceae</taxon>
        <taxon>Metallosphaera</taxon>
    </lineage>
</organism>
<dbReference type="Proteomes" id="UP000068832">
    <property type="component" value="Chromosome"/>
</dbReference>
<comment type="subunit">
    <text evidence="4">Heterodimer composed of an alpha and a beta subunit.</text>
</comment>
<proteinExistence type="inferred from homology"/>
<dbReference type="Proteomes" id="UP000029084">
    <property type="component" value="Chromosome"/>
</dbReference>
<keyword evidence="6" id="KW-0786">Thiamine pyrophosphate</keyword>
<evidence type="ECO:0000313" key="17">
    <source>
        <dbReference type="Proteomes" id="UP000061362"/>
    </source>
</evidence>
<evidence type="ECO:0000259" key="8">
    <source>
        <dbReference type="SMART" id="SM00861"/>
    </source>
</evidence>
<dbReference type="Proteomes" id="UP000062475">
    <property type="component" value="Chromosome"/>
</dbReference>
<dbReference type="SUPFAM" id="SSF52922">
    <property type="entry name" value="TK C-terminal domain-like"/>
    <property type="match status" value="1"/>
</dbReference>
<evidence type="ECO:0000256" key="7">
    <source>
        <dbReference type="ARBA" id="ARBA00048893"/>
    </source>
</evidence>
<evidence type="ECO:0000256" key="4">
    <source>
        <dbReference type="ARBA" id="ARBA00011631"/>
    </source>
</evidence>
<evidence type="ECO:0000313" key="19">
    <source>
        <dbReference type="Proteomes" id="UP000062475"/>
    </source>
</evidence>
<dbReference type="Pfam" id="PF02779">
    <property type="entry name" value="Transket_pyr"/>
    <property type="match status" value="1"/>
</dbReference>
<evidence type="ECO:0000313" key="15">
    <source>
        <dbReference type="Proteomes" id="UP000029084"/>
    </source>
</evidence>
<evidence type="ECO:0000313" key="20">
    <source>
        <dbReference type="Proteomes" id="UP000068832"/>
    </source>
</evidence>
<reference evidence="17 18" key="2">
    <citation type="journal article" date="2015" name="Genome Announc.">
        <title>Complete Genome Sequences of Evolved Arsenate-Resistant Metallosphaera sedula Strains.</title>
        <authorList>
            <person name="Ai C."/>
            <person name="McCarthy S."/>
            <person name="Schackwitz W."/>
            <person name="Martin J."/>
            <person name="Lipzen A."/>
            <person name="Blum P."/>
        </authorList>
    </citation>
    <scope>NUCLEOTIDE SEQUENCE [LARGE SCALE GENOMIC DNA]</scope>
    <source>
        <strain evidence="12 18">ARS120-1</strain>
        <strain evidence="13 17">ARS120-2</strain>
        <strain evidence="10 20">ARS50-1</strain>
        <strain evidence="11 19">ARS50-2</strain>
    </source>
</reference>
<dbReference type="EMBL" id="CP012173">
    <property type="protein sequence ID" value="AKV77071.1"/>
    <property type="molecule type" value="Genomic_DNA"/>
</dbReference>
<dbReference type="EC" id="1.2.7.11" evidence="5"/>
<dbReference type="SMART" id="SM00861">
    <property type="entry name" value="Transket_pyr"/>
    <property type="match status" value="1"/>
</dbReference>
<dbReference type="RefSeq" id="WP_012021805.1">
    <property type="nucleotide sequence ID" value="NZ_CP008822.1"/>
</dbReference>
<feature type="domain" description="Transketolase-like pyrimidine-binding" evidence="8">
    <location>
        <begin position="7"/>
        <end position="172"/>
    </location>
</feature>
<dbReference type="Proteomes" id="UP000062398">
    <property type="component" value="Chromosome"/>
</dbReference>
<evidence type="ECO:0000313" key="10">
    <source>
        <dbReference type="EMBL" id="AKV74835.1"/>
    </source>
</evidence>
<dbReference type="CDD" id="cd07033">
    <property type="entry name" value="TPP_PYR_DXS_TK_like"/>
    <property type="match status" value="1"/>
</dbReference>
<keyword evidence="9" id="KW-0808">Transferase</keyword>
<comment type="cofactor">
    <cofactor evidence="1">
        <name>thiamine diphosphate</name>
        <dbReference type="ChEBI" id="CHEBI:58937"/>
    </cofactor>
</comment>
<dbReference type="InterPro" id="IPR033248">
    <property type="entry name" value="Transketolase_C"/>
</dbReference>
<evidence type="ECO:0000256" key="2">
    <source>
        <dbReference type="ARBA" id="ARBA00003908"/>
    </source>
</evidence>
<evidence type="ECO:0000256" key="6">
    <source>
        <dbReference type="ARBA" id="ARBA00023052"/>
    </source>
</evidence>
<evidence type="ECO:0000313" key="13">
    <source>
        <dbReference type="EMBL" id="AKV81568.1"/>
    </source>
</evidence>
<dbReference type="GO" id="GO:0047553">
    <property type="term" value="F:2-oxoglutarate synthase activity"/>
    <property type="evidence" value="ECO:0007669"/>
    <property type="project" value="UniProtKB-ARBA"/>
</dbReference>
<dbReference type="Pfam" id="PF02780">
    <property type="entry name" value="Transketolase_C"/>
    <property type="match status" value="1"/>
</dbReference>
<dbReference type="EMBL" id="CP008822">
    <property type="protein sequence ID" value="AIM28002.1"/>
    <property type="molecule type" value="Genomic_DNA"/>
</dbReference>
<dbReference type="AlphaFoldDB" id="A0A088E8G1"/>
<reference evidence="14 16" key="3">
    <citation type="submission" date="2015-07" db="EMBL/GenBank/DDBJ databases">
        <title>Physiological, transcriptional responses and genome re-sequencing of acid resistant extremely thermoacidophilic Metallosphaera sedula SARC-M1.</title>
        <authorList>
            <person name="Ai C."/>
            <person name="McCarthy S."/>
            <person name="Eckrich V."/>
            <person name="Rudrappa D."/>
            <person name="Qiu G."/>
            <person name="Blum P."/>
        </authorList>
    </citation>
    <scope>NUCLEOTIDE SEQUENCE [LARGE SCALE GENOMIC DNA]</scope>
    <source>
        <strain evidence="14 16">SARC-M1</strain>
    </source>
</reference>
<dbReference type="EMBL" id="CP012172">
    <property type="protein sequence ID" value="AKV74835.1"/>
    <property type="molecule type" value="Genomic_DNA"/>
</dbReference>
<evidence type="ECO:0000313" key="18">
    <source>
        <dbReference type="Proteomes" id="UP000062398"/>
    </source>
</evidence>
<evidence type="ECO:0000256" key="3">
    <source>
        <dbReference type="ARBA" id="ARBA00007131"/>
    </source>
</evidence>
<dbReference type="GO" id="GO:0016740">
    <property type="term" value="F:transferase activity"/>
    <property type="evidence" value="ECO:0007669"/>
    <property type="project" value="UniProtKB-KW"/>
</dbReference>
<evidence type="ECO:0000313" key="14">
    <source>
        <dbReference type="EMBL" id="AKV83801.1"/>
    </source>
</evidence>
<dbReference type="EMBL" id="CP012174">
    <property type="protein sequence ID" value="AKV79323.1"/>
    <property type="molecule type" value="Genomic_DNA"/>
</dbReference>
<dbReference type="PANTHER" id="PTHR43825:SF1">
    <property type="entry name" value="TRANSKETOLASE-LIKE PYRIMIDINE-BINDING DOMAIN-CONTAINING PROTEIN"/>
    <property type="match status" value="1"/>
</dbReference>
<comment type="catalytic activity">
    <reaction evidence="7">
        <text>a 2-oxocarboxylate + 2 oxidized [2Fe-2S]-[ferredoxin] + CoA = an acyl-CoA + 2 reduced [2Fe-2S]-[ferredoxin] + CO2 + H(+)</text>
        <dbReference type="Rhea" id="RHEA:42316"/>
        <dbReference type="Rhea" id="RHEA-COMP:10000"/>
        <dbReference type="Rhea" id="RHEA-COMP:10001"/>
        <dbReference type="ChEBI" id="CHEBI:15378"/>
        <dbReference type="ChEBI" id="CHEBI:16526"/>
        <dbReference type="ChEBI" id="CHEBI:33737"/>
        <dbReference type="ChEBI" id="CHEBI:33738"/>
        <dbReference type="ChEBI" id="CHEBI:35179"/>
        <dbReference type="ChEBI" id="CHEBI:57287"/>
        <dbReference type="ChEBI" id="CHEBI:58342"/>
        <dbReference type="EC" id="1.2.7.11"/>
    </reaction>
</comment>
<evidence type="ECO:0000313" key="12">
    <source>
        <dbReference type="EMBL" id="AKV79323.1"/>
    </source>
</evidence>
<dbReference type="Gene3D" id="3.40.50.920">
    <property type="match status" value="1"/>
</dbReference>